<dbReference type="SUPFAM" id="SSF46689">
    <property type="entry name" value="Homeodomain-like"/>
    <property type="match status" value="1"/>
</dbReference>
<evidence type="ECO:0000259" key="5">
    <source>
        <dbReference type="PROSITE" id="PS50977"/>
    </source>
</evidence>
<dbReference type="GO" id="GO:0003700">
    <property type="term" value="F:DNA-binding transcription factor activity"/>
    <property type="evidence" value="ECO:0007669"/>
    <property type="project" value="TreeGrafter"/>
</dbReference>
<keyword evidence="3" id="KW-0804">Transcription</keyword>
<dbReference type="GO" id="GO:0000976">
    <property type="term" value="F:transcription cis-regulatory region binding"/>
    <property type="evidence" value="ECO:0007669"/>
    <property type="project" value="TreeGrafter"/>
</dbReference>
<keyword evidence="7" id="KW-1185">Reference proteome</keyword>
<accession>A0A4Y8RP21</accession>
<reference evidence="6 7" key="1">
    <citation type="submission" date="2019-03" db="EMBL/GenBank/DDBJ databases">
        <title>Jiella endophytica sp. nov., a novel endophytic bacterium isolated from root of Ficus microcarpa Linn. f.</title>
        <authorList>
            <person name="Tuo L."/>
        </authorList>
    </citation>
    <scope>NUCLEOTIDE SEQUENCE [LARGE SCALE GENOMIC DNA]</scope>
    <source>
        <strain evidence="6 7">CBS5Q-3</strain>
    </source>
</reference>
<dbReference type="InterPro" id="IPR001647">
    <property type="entry name" value="HTH_TetR"/>
</dbReference>
<evidence type="ECO:0000256" key="4">
    <source>
        <dbReference type="PROSITE-ProRule" id="PRU00335"/>
    </source>
</evidence>
<dbReference type="AlphaFoldDB" id="A0A4Y8RP21"/>
<dbReference type="Proteomes" id="UP000298179">
    <property type="component" value="Unassembled WGS sequence"/>
</dbReference>
<dbReference type="PANTHER" id="PTHR30055:SF234">
    <property type="entry name" value="HTH-TYPE TRANSCRIPTIONAL REGULATOR BETI"/>
    <property type="match status" value="1"/>
</dbReference>
<dbReference type="PROSITE" id="PS50977">
    <property type="entry name" value="HTH_TETR_2"/>
    <property type="match status" value="1"/>
</dbReference>
<gene>
    <name evidence="6" type="ORF">E3C22_08185</name>
</gene>
<dbReference type="OrthoDB" id="7185252at2"/>
<dbReference type="InterPro" id="IPR009057">
    <property type="entry name" value="Homeodomain-like_sf"/>
</dbReference>
<protein>
    <submittedName>
        <fullName evidence="6">TetR/AcrR family transcriptional regulator</fullName>
    </submittedName>
</protein>
<evidence type="ECO:0000256" key="3">
    <source>
        <dbReference type="ARBA" id="ARBA00023163"/>
    </source>
</evidence>
<evidence type="ECO:0000256" key="1">
    <source>
        <dbReference type="ARBA" id="ARBA00023015"/>
    </source>
</evidence>
<dbReference type="Pfam" id="PF00440">
    <property type="entry name" value="TetR_N"/>
    <property type="match status" value="1"/>
</dbReference>
<feature type="domain" description="HTH tetR-type" evidence="5">
    <location>
        <begin position="30"/>
        <end position="90"/>
    </location>
</feature>
<dbReference type="PANTHER" id="PTHR30055">
    <property type="entry name" value="HTH-TYPE TRANSCRIPTIONAL REGULATOR RUTR"/>
    <property type="match status" value="1"/>
</dbReference>
<dbReference type="PRINTS" id="PR00455">
    <property type="entry name" value="HTHTETR"/>
</dbReference>
<proteinExistence type="predicted"/>
<keyword evidence="1" id="KW-0805">Transcription regulation</keyword>
<organism evidence="6 7">
    <name type="scientific">Jiella endophytica</name>
    <dbReference type="NCBI Taxonomy" id="2558362"/>
    <lineage>
        <taxon>Bacteria</taxon>
        <taxon>Pseudomonadati</taxon>
        <taxon>Pseudomonadota</taxon>
        <taxon>Alphaproteobacteria</taxon>
        <taxon>Hyphomicrobiales</taxon>
        <taxon>Aurantimonadaceae</taxon>
        <taxon>Jiella</taxon>
    </lineage>
</organism>
<dbReference type="Gene3D" id="1.10.357.10">
    <property type="entry name" value="Tetracycline Repressor, domain 2"/>
    <property type="match status" value="1"/>
</dbReference>
<evidence type="ECO:0000256" key="2">
    <source>
        <dbReference type="ARBA" id="ARBA00023125"/>
    </source>
</evidence>
<evidence type="ECO:0000313" key="6">
    <source>
        <dbReference type="EMBL" id="TFF25329.1"/>
    </source>
</evidence>
<sequence>MPRAPASGKPRGRPPRGERNFAAIRGAEDMAFRRRILTAAAEIFAERGFATASIDEVARRLGATKGLVYHRYRSKGELFADVCEDGLRDITSRLEAIAERRDRAITRLTEAATLHAGDVLARTALHRTLAEAASGTAAAALPEMEADALSGLGALRERYEAVFVELIAGAADQRDLPAGRDTEMLGRIFVAALDAPLAWSPATLAGLAGKGGLIARQLAYFAIRGAGASDATLAEEFSR</sequence>
<evidence type="ECO:0000313" key="7">
    <source>
        <dbReference type="Proteomes" id="UP000298179"/>
    </source>
</evidence>
<name>A0A4Y8RP21_9HYPH</name>
<dbReference type="Gene3D" id="1.10.10.60">
    <property type="entry name" value="Homeodomain-like"/>
    <property type="match status" value="1"/>
</dbReference>
<feature type="DNA-binding region" description="H-T-H motif" evidence="4">
    <location>
        <begin position="53"/>
        <end position="72"/>
    </location>
</feature>
<dbReference type="EMBL" id="SOZD01000002">
    <property type="protein sequence ID" value="TFF25329.1"/>
    <property type="molecule type" value="Genomic_DNA"/>
</dbReference>
<keyword evidence="2 4" id="KW-0238">DNA-binding</keyword>
<dbReference type="RefSeq" id="WP_134761498.1">
    <property type="nucleotide sequence ID" value="NZ_SOZD01000002.1"/>
</dbReference>
<comment type="caution">
    <text evidence="6">The sequence shown here is derived from an EMBL/GenBank/DDBJ whole genome shotgun (WGS) entry which is preliminary data.</text>
</comment>
<dbReference type="InterPro" id="IPR050109">
    <property type="entry name" value="HTH-type_TetR-like_transc_reg"/>
</dbReference>